<dbReference type="EMBL" id="CAXDID020000266">
    <property type="protein sequence ID" value="CAL6067103.1"/>
    <property type="molecule type" value="Genomic_DNA"/>
</dbReference>
<dbReference type="Proteomes" id="UP001642409">
    <property type="component" value="Unassembled WGS sequence"/>
</dbReference>
<keyword evidence="5" id="KW-1185">Reference proteome</keyword>
<dbReference type="AlphaFoldDB" id="A0AA86RFV2"/>
<dbReference type="EMBL" id="CATOUU010001176">
    <property type="protein sequence ID" value="CAI9976965.1"/>
    <property type="molecule type" value="Genomic_DNA"/>
</dbReference>
<proteinExistence type="predicted"/>
<evidence type="ECO:0000313" key="2">
    <source>
        <dbReference type="EMBL" id="CAI9976969.1"/>
    </source>
</evidence>
<organism evidence="1">
    <name type="scientific">Hexamita inflata</name>
    <dbReference type="NCBI Taxonomy" id="28002"/>
    <lineage>
        <taxon>Eukaryota</taxon>
        <taxon>Metamonada</taxon>
        <taxon>Diplomonadida</taxon>
        <taxon>Hexamitidae</taxon>
        <taxon>Hexamitinae</taxon>
        <taxon>Hexamita</taxon>
    </lineage>
</organism>
<reference evidence="3 5" key="2">
    <citation type="submission" date="2024-07" db="EMBL/GenBank/DDBJ databases">
        <authorList>
            <person name="Akdeniz Z."/>
        </authorList>
    </citation>
    <scope>NUCLEOTIDE SEQUENCE [LARGE SCALE GENOMIC DNA]</scope>
</reference>
<evidence type="ECO:0000313" key="4">
    <source>
        <dbReference type="EMBL" id="CAL6067111.1"/>
    </source>
</evidence>
<accession>A0AA86RFV2</accession>
<reference evidence="1" key="1">
    <citation type="submission" date="2023-06" db="EMBL/GenBank/DDBJ databases">
        <authorList>
            <person name="Kurt Z."/>
        </authorList>
    </citation>
    <scope>NUCLEOTIDE SEQUENCE</scope>
</reference>
<evidence type="ECO:0000313" key="3">
    <source>
        <dbReference type="EMBL" id="CAL6067103.1"/>
    </source>
</evidence>
<evidence type="ECO:0000313" key="5">
    <source>
        <dbReference type="Proteomes" id="UP001642409"/>
    </source>
</evidence>
<comment type="caution">
    <text evidence="1">The sequence shown here is derived from an EMBL/GenBank/DDBJ whole genome shotgun (WGS) entry which is preliminary data.</text>
</comment>
<dbReference type="EMBL" id="CATOUU010001176">
    <property type="protein sequence ID" value="CAI9976969.1"/>
    <property type="molecule type" value="Genomic_DNA"/>
</dbReference>
<sequence>MISYSIEIKTVYCIQLYKVQFPSKTCMVQPNNSPTCDTCETGFQFTKVTQHTYHLFFRNINYVFTGQPFFSDDHISLLNDDQQENNSIPLQPNIRHYHTSNLLTESPLAPSKQWSLFWRYFVDKSIWLSRGVACYCVLHDVFGYLSFWI</sequence>
<evidence type="ECO:0000313" key="1">
    <source>
        <dbReference type="EMBL" id="CAI9976965.1"/>
    </source>
</evidence>
<name>A0AA86RFV2_9EUKA</name>
<protein>
    <submittedName>
        <fullName evidence="3">Hypothetical_protein</fullName>
    </submittedName>
</protein>
<dbReference type="EMBL" id="CAXDID020000266">
    <property type="protein sequence ID" value="CAL6067111.1"/>
    <property type="molecule type" value="Genomic_DNA"/>
</dbReference>
<gene>
    <name evidence="3" type="ORF">HINF_LOCUS52862</name>
    <name evidence="4" type="ORF">HINF_LOCUS52866</name>
    <name evidence="1" type="ORF">HINF_LOCUS64610</name>
    <name evidence="2" type="ORF">HINF_LOCUS64614</name>
</gene>